<dbReference type="InterPro" id="IPR001497">
    <property type="entry name" value="MethylDNA_cys_MeTrfase_AS"/>
</dbReference>
<keyword evidence="3 9" id="KW-0963">Cytoplasm</keyword>
<feature type="active site" description="Nucleophile; methyl group acceptor" evidence="9">
    <location>
        <position position="129"/>
    </location>
</feature>
<dbReference type="EMBL" id="BA000016">
    <property type="protein sequence ID" value="BAB80048.1"/>
    <property type="molecule type" value="Genomic_DNA"/>
</dbReference>
<comment type="catalytic activity">
    <reaction evidence="1 9">
        <text>a 4-O-methyl-thymidine in DNA + L-cysteinyl-[protein] = a thymidine in DNA + S-methyl-L-cysteinyl-[protein]</text>
        <dbReference type="Rhea" id="RHEA:53428"/>
        <dbReference type="Rhea" id="RHEA-COMP:10131"/>
        <dbReference type="Rhea" id="RHEA-COMP:10132"/>
        <dbReference type="Rhea" id="RHEA-COMP:13555"/>
        <dbReference type="Rhea" id="RHEA-COMP:13556"/>
        <dbReference type="ChEBI" id="CHEBI:29950"/>
        <dbReference type="ChEBI" id="CHEBI:82612"/>
        <dbReference type="ChEBI" id="CHEBI:137386"/>
        <dbReference type="ChEBI" id="CHEBI:137387"/>
        <dbReference type="EC" id="2.1.1.63"/>
    </reaction>
</comment>
<dbReference type="GO" id="GO:0005737">
    <property type="term" value="C:cytoplasm"/>
    <property type="evidence" value="ECO:0007669"/>
    <property type="project" value="UniProtKB-SubCell"/>
</dbReference>
<dbReference type="Pfam" id="PF01035">
    <property type="entry name" value="DNA_binding_1"/>
    <property type="match status" value="1"/>
</dbReference>
<dbReference type="Pfam" id="PF02870">
    <property type="entry name" value="Methyltransf_1N"/>
    <property type="match status" value="1"/>
</dbReference>
<keyword evidence="4 9" id="KW-0489">Methyltransferase</keyword>
<dbReference type="Proteomes" id="UP000000818">
    <property type="component" value="Chromosome"/>
</dbReference>
<accession>Q8XNJ1</accession>
<dbReference type="PROSITE" id="PS00374">
    <property type="entry name" value="MGMT"/>
    <property type="match status" value="1"/>
</dbReference>
<dbReference type="InterPro" id="IPR014048">
    <property type="entry name" value="MethylDNA_cys_MeTrfase_DNA-bd"/>
</dbReference>
<evidence type="ECO:0000256" key="9">
    <source>
        <dbReference type="HAMAP-Rule" id="MF_00772"/>
    </source>
</evidence>
<sequence length="160" mass="18028">MFMKESLIKKGYYNSPIGILEIIESDGYIVEINFVEDDNCLEEFISEEIEKCKIELEEYFSGRRSEFSVKVDLAKGTEFQRKVWNALRDIPYGETVSYKEIAEKIGNPKAVRAVGGANNKNPIPIIIPCHRVIGKDGSLTGYGGGLSKKECLLNLENENK</sequence>
<dbReference type="EC" id="2.1.1.63" evidence="9"/>
<dbReference type="InterPro" id="IPR036217">
    <property type="entry name" value="MethylDNA_cys_MeTrfase_DNAb"/>
</dbReference>
<keyword evidence="5 9" id="KW-0808">Transferase</keyword>
<evidence type="ECO:0000256" key="5">
    <source>
        <dbReference type="ARBA" id="ARBA00022679"/>
    </source>
</evidence>
<dbReference type="GO" id="GO:0003908">
    <property type="term" value="F:methylated-DNA-[protein]-cysteine S-methyltransferase activity"/>
    <property type="evidence" value="ECO:0007669"/>
    <property type="project" value="UniProtKB-UniRule"/>
</dbReference>
<dbReference type="InterPro" id="IPR023546">
    <property type="entry name" value="MGMT"/>
</dbReference>
<evidence type="ECO:0000256" key="8">
    <source>
        <dbReference type="ARBA" id="ARBA00049348"/>
    </source>
</evidence>
<comment type="miscellaneous">
    <text evidence="9">This enzyme catalyzes only one turnover and therefore is not strictly catalytic. According to one definition, an enzyme is a biocatalyst that acts repeatedly and over many reaction cycles.</text>
</comment>
<evidence type="ECO:0000256" key="3">
    <source>
        <dbReference type="ARBA" id="ARBA00022490"/>
    </source>
</evidence>
<dbReference type="Gene3D" id="1.10.10.10">
    <property type="entry name" value="Winged helix-like DNA-binding domain superfamily/Winged helix DNA-binding domain"/>
    <property type="match status" value="1"/>
</dbReference>
<dbReference type="NCBIfam" id="TIGR00589">
    <property type="entry name" value="ogt"/>
    <property type="match status" value="1"/>
</dbReference>
<evidence type="ECO:0000256" key="7">
    <source>
        <dbReference type="ARBA" id="ARBA00023204"/>
    </source>
</evidence>
<dbReference type="STRING" id="195102.gene:10489598"/>
<comment type="subcellular location">
    <subcellularLocation>
        <location evidence="9">Cytoplasm</location>
    </subcellularLocation>
</comment>
<evidence type="ECO:0000256" key="2">
    <source>
        <dbReference type="ARBA" id="ARBA00008711"/>
    </source>
</evidence>
<evidence type="ECO:0000259" key="11">
    <source>
        <dbReference type="Pfam" id="PF02870"/>
    </source>
</evidence>
<reference evidence="12 13" key="1">
    <citation type="journal article" date="2002" name="Proc. Natl. Acad. Sci. U.S.A.">
        <title>Complete genome sequence of Clostridium perfringens, an anaerobic flesh-eater.</title>
        <authorList>
            <person name="Shimizu T."/>
            <person name="Ohtani K."/>
            <person name="Hirakawa H."/>
            <person name="Ohshima K."/>
            <person name="Yamashita A."/>
            <person name="Shiba T."/>
            <person name="Ogasawara N."/>
            <person name="Hattori M."/>
            <person name="Kuhara S."/>
            <person name="Hayashi H."/>
        </authorList>
    </citation>
    <scope>NUCLEOTIDE SEQUENCE [LARGE SCALE GENOMIC DNA]</scope>
    <source>
        <strain evidence="13">13 / Type A</strain>
    </source>
</reference>
<protein>
    <recommendedName>
        <fullName evidence="9">Methylated-DNA--protein-cysteine methyltransferase</fullName>
        <ecNumber evidence="9">2.1.1.63</ecNumber>
    </recommendedName>
    <alternativeName>
        <fullName evidence="9">6-O-methylguanine-DNA methyltransferase</fullName>
        <shortName evidence="9">MGMT</shortName>
    </alternativeName>
    <alternativeName>
        <fullName evidence="9">O-6-methylguanine-DNA-alkyltransferase</fullName>
    </alternativeName>
</protein>
<dbReference type="HOGENOM" id="CLU_000445_52_2_9"/>
<feature type="domain" description="Methylguanine DNA methyltransferase ribonuclease-like" evidence="11">
    <location>
        <begin position="8"/>
        <end position="73"/>
    </location>
</feature>
<dbReference type="KEGG" id="cpe:CPE0342"/>
<dbReference type="SUPFAM" id="SSF53155">
    <property type="entry name" value="Methylated DNA-protein cysteine methyltransferase domain"/>
    <property type="match status" value="1"/>
</dbReference>
<dbReference type="PANTHER" id="PTHR10815:SF5">
    <property type="entry name" value="METHYLATED-DNA--PROTEIN-CYSTEINE METHYLTRANSFERASE"/>
    <property type="match status" value="1"/>
</dbReference>
<dbReference type="FunFam" id="1.10.10.10:FF:000214">
    <property type="entry name" value="Methylated-DNA--protein-cysteine methyltransferase"/>
    <property type="match status" value="1"/>
</dbReference>
<organism evidence="12 13">
    <name type="scientific">Clostridium perfringens (strain 13 / Type A)</name>
    <dbReference type="NCBI Taxonomy" id="195102"/>
    <lineage>
        <taxon>Bacteria</taxon>
        <taxon>Bacillati</taxon>
        <taxon>Bacillota</taxon>
        <taxon>Clostridia</taxon>
        <taxon>Eubacteriales</taxon>
        <taxon>Clostridiaceae</taxon>
        <taxon>Clostridium</taxon>
    </lineage>
</organism>
<dbReference type="CDD" id="cd06445">
    <property type="entry name" value="ATase"/>
    <property type="match status" value="1"/>
</dbReference>
<keyword evidence="6 9" id="KW-0227">DNA damage</keyword>
<dbReference type="InterPro" id="IPR036631">
    <property type="entry name" value="MGMT_N_sf"/>
</dbReference>
<dbReference type="SUPFAM" id="SSF46767">
    <property type="entry name" value="Methylated DNA-protein cysteine methyltransferase, C-terminal domain"/>
    <property type="match status" value="1"/>
</dbReference>
<name>Q8XNJ1_CLOPE</name>
<dbReference type="Gene3D" id="3.30.160.70">
    <property type="entry name" value="Methylated DNA-protein cysteine methyltransferase domain"/>
    <property type="match status" value="1"/>
</dbReference>
<evidence type="ECO:0000259" key="10">
    <source>
        <dbReference type="Pfam" id="PF01035"/>
    </source>
</evidence>
<proteinExistence type="inferred from homology"/>
<dbReference type="GO" id="GO:0006307">
    <property type="term" value="P:DNA alkylation repair"/>
    <property type="evidence" value="ECO:0007669"/>
    <property type="project" value="UniProtKB-UniRule"/>
</dbReference>
<dbReference type="PANTHER" id="PTHR10815">
    <property type="entry name" value="METHYLATED-DNA--PROTEIN-CYSTEINE METHYLTRANSFERASE"/>
    <property type="match status" value="1"/>
</dbReference>
<dbReference type="AlphaFoldDB" id="Q8XNJ1"/>
<feature type="domain" description="Methylated-DNA-[protein]-cysteine S-methyltransferase DNA binding" evidence="10">
    <location>
        <begin position="78"/>
        <end position="157"/>
    </location>
</feature>
<dbReference type="InterPro" id="IPR008332">
    <property type="entry name" value="MethylG_MeTrfase_N"/>
</dbReference>
<evidence type="ECO:0000256" key="4">
    <source>
        <dbReference type="ARBA" id="ARBA00022603"/>
    </source>
</evidence>
<comment type="function">
    <text evidence="9">Involved in the cellular defense against the biological effects of O6-methylguanine (O6-MeG) and O4-methylthymine (O4-MeT) in DNA. Repairs the methylated nucleobase in DNA by stoichiometrically transferring the methyl group to a cysteine residue in the enzyme. This is a suicide reaction: the enzyme is irreversibly inactivated.</text>
</comment>
<dbReference type="InterPro" id="IPR036388">
    <property type="entry name" value="WH-like_DNA-bd_sf"/>
</dbReference>
<evidence type="ECO:0000313" key="12">
    <source>
        <dbReference type="EMBL" id="BAB80048.1"/>
    </source>
</evidence>
<comment type="similarity">
    <text evidence="2 9">Belongs to the MGMT family.</text>
</comment>
<comment type="catalytic activity">
    <reaction evidence="8 9">
        <text>a 6-O-methyl-2'-deoxyguanosine in DNA + L-cysteinyl-[protein] = S-methyl-L-cysteinyl-[protein] + a 2'-deoxyguanosine in DNA</text>
        <dbReference type="Rhea" id="RHEA:24000"/>
        <dbReference type="Rhea" id="RHEA-COMP:10131"/>
        <dbReference type="Rhea" id="RHEA-COMP:10132"/>
        <dbReference type="Rhea" id="RHEA-COMP:11367"/>
        <dbReference type="Rhea" id="RHEA-COMP:11368"/>
        <dbReference type="ChEBI" id="CHEBI:29950"/>
        <dbReference type="ChEBI" id="CHEBI:82612"/>
        <dbReference type="ChEBI" id="CHEBI:85445"/>
        <dbReference type="ChEBI" id="CHEBI:85448"/>
        <dbReference type="EC" id="2.1.1.63"/>
    </reaction>
</comment>
<dbReference type="HAMAP" id="MF_00772">
    <property type="entry name" value="OGT"/>
    <property type="match status" value="1"/>
</dbReference>
<gene>
    <name evidence="12" type="ordered locus">CPE0342</name>
</gene>
<evidence type="ECO:0000256" key="6">
    <source>
        <dbReference type="ARBA" id="ARBA00022763"/>
    </source>
</evidence>
<keyword evidence="7 9" id="KW-0234">DNA repair</keyword>
<evidence type="ECO:0000313" key="13">
    <source>
        <dbReference type="Proteomes" id="UP000000818"/>
    </source>
</evidence>
<evidence type="ECO:0000256" key="1">
    <source>
        <dbReference type="ARBA" id="ARBA00001286"/>
    </source>
</evidence>
<dbReference type="GO" id="GO:0032259">
    <property type="term" value="P:methylation"/>
    <property type="evidence" value="ECO:0007669"/>
    <property type="project" value="UniProtKB-KW"/>
</dbReference>